<sequence length="73" mass="8360">MAMILAFPLWVTVFSINDVIQSTIPEPTIVINITSSTATQLTPDNYSDRQVRGYWFCSDYYGGNYDTEYFCNT</sequence>
<reference evidence="1 2" key="1">
    <citation type="submission" date="2022-05" db="EMBL/GenBank/DDBJ databases">
        <title>Diverse viruses of marine archaea discovered using metagenomics.</title>
        <authorList>
            <person name="Zhou Y."/>
        </authorList>
    </citation>
    <scope>NUCLEOTIDE SEQUENCE [LARGE SCALE GENOMIC DNA]</scope>
    <source>
        <strain evidence="1">YSH_1032793</strain>
    </source>
</reference>
<evidence type="ECO:0000313" key="2">
    <source>
        <dbReference type="Proteomes" id="UP001156951"/>
    </source>
</evidence>
<protein>
    <submittedName>
        <fullName evidence="1">Uncharacterized protein</fullName>
    </submittedName>
</protein>
<accession>A0A976YEZ1</accession>
<organism evidence="1 2">
    <name type="scientific">Nitrososphaeria virus YSH_1032793</name>
    <dbReference type="NCBI Taxonomy" id="3071320"/>
    <lineage>
        <taxon>Viruses</taxon>
        <taxon>Duplodnaviria</taxon>
        <taxon>Heunggongvirae</taxon>
        <taxon>Uroviricota</taxon>
        <taxon>Caudoviricetes</taxon>
        <taxon>Juravirales</taxon>
        <taxon>Yanlukaviridae</taxon>
        <taxon>Sweetvirus</taxon>
        <taxon>Sweetvirus yangshanense</taxon>
    </lineage>
</organism>
<evidence type="ECO:0000313" key="1">
    <source>
        <dbReference type="EMBL" id="UVF62246.1"/>
    </source>
</evidence>
<proteinExistence type="predicted"/>
<dbReference type="Proteomes" id="UP001156951">
    <property type="component" value="Segment"/>
</dbReference>
<dbReference type="EMBL" id="ON649698">
    <property type="protein sequence ID" value="UVF62246.1"/>
    <property type="molecule type" value="Genomic_DNA"/>
</dbReference>
<keyword evidence="2" id="KW-1185">Reference proteome</keyword>
<name>A0A976YEZ1_9CAUD</name>